<dbReference type="SUPFAM" id="SSF51206">
    <property type="entry name" value="cAMP-binding domain-like"/>
    <property type="match status" value="1"/>
</dbReference>
<dbReference type="PROSITE" id="PS51063">
    <property type="entry name" value="HTH_CRP_2"/>
    <property type="match status" value="1"/>
</dbReference>
<dbReference type="GO" id="GO:0005829">
    <property type="term" value="C:cytosol"/>
    <property type="evidence" value="ECO:0007669"/>
    <property type="project" value="TreeGrafter"/>
</dbReference>
<accession>A0A4V2PD38</accession>
<dbReference type="Proteomes" id="UP000294546">
    <property type="component" value="Unassembled WGS sequence"/>
</dbReference>
<evidence type="ECO:0000256" key="1">
    <source>
        <dbReference type="ARBA" id="ARBA00023015"/>
    </source>
</evidence>
<keyword evidence="3" id="KW-0804">Transcription</keyword>
<dbReference type="InterPro" id="IPR036390">
    <property type="entry name" value="WH_DNA-bd_sf"/>
</dbReference>
<dbReference type="InterPro" id="IPR014710">
    <property type="entry name" value="RmlC-like_jellyroll"/>
</dbReference>
<dbReference type="SUPFAM" id="SSF46785">
    <property type="entry name" value="Winged helix' DNA-binding domain"/>
    <property type="match status" value="1"/>
</dbReference>
<evidence type="ECO:0000256" key="2">
    <source>
        <dbReference type="ARBA" id="ARBA00023125"/>
    </source>
</evidence>
<dbReference type="Pfam" id="PF13545">
    <property type="entry name" value="HTH_Crp_2"/>
    <property type="match status" value="1"/>
</dbReference>
<dbReference type="InterPro" id="IPR018490">
    <property type="entry name" value="cNMP-bd_dom_sf"/>
</dbReference>
<dbReference type="SMART" id="SM00419">
    <property type="entry name" value="HTH_CRP"/>
    <property type="match status" value="1"/>
</dbReference>
<keyword evidence="6" id="KW-1185">Reference proteome</keyword>
<dbReference type="OrthoDB" id="7263823at2"/>
<feature type="domain" description="HTH crp-type" evidence="4">
    <location>
        <begin position="121"/>
        <end position="190"/>
    </location>
</feature>
<dbReference type="EMBL" id="SMFU01000012">
    <property type="protein sequence ID" value="TCK03606.1"/>
    <property type="molecule type" value="Genomic_DNA"/>
</dbReference>
<keyword evidence="1" id="KW-0805">Transcription regulation</keyword>
<dbReference type="PANTHER" id="PTHR24567:SF74">
    <property type="entry name" value="HTH-TYPE TRANSCRIPTIONAL REGULATOR ARCR"/>
    <property type="match status" value="1"/>
</dbReference>
<gene>
    <name evidence="5" type="ORF">CLV83_3880</name>
</gene>
<dbReference type="AlphaFoldDB" id="A0A4V2PD38"/>
<dbReference type="GO" id="GO:0003700">
    <property type="term" value="F:DNA-binding transcription factor activity"/>
    <property type="evidence" value="ECO:0007669"/>
    <property type="project" value="TreeGrafter"/>
</dbReference>
<protein>
    <submittedName>
        <fullName evidence="5">CRP-like cAMP-binding protein</fullName>
    </submittedName>
</protein>
<reference evidence="5 6" key="1">
    <citation type="submission" date="2019-03" db="EMBL/GenBank/DDBJ databases">
        <title>Genomic Encyclopedia of Archaeal and Bacterial Type Strains, Phase II (KMG-II): from individual species to whole genera.</title>
        <authorList>
            <person name="Goeker M."/>
        </authorList>
    </citation>
    <scope>NUCLEOTIDE SEQUENCE [LARGE SCALE GENOMIC DNA]</scope>
    <source>
        <strain evidence="5 6">DSM 27697</strain>
    </source>
</reference>
<evidence type="ECO:0000256" key="3">
    <source>
        <dbReference type="ARBA" id="ARBA00023163"/>
    </source>
</evidence>
<dbReference type="Gene3D" id="2.60.120.10">
    <property type="entry name" value="Jelly Rolls"/>
    <property type="match status" value="1"/>
</dbReference>
<dbReference type="InterPro" id="IPR036388">
    <property type="entry name" value="WH-like_DNA-bd_sf"/>
</dbReference>
<sequence length="202" mass="22580">MNTWTGNLQQGRRDHYEVGALISAPHNSNNRVFVIEQGRARVCLVGGAKEQTLRYLKAGSLFVTHTPTWIEAVEPSTILSWPMSELRALITRQPDMAIVALREIGGIVSTCLELIEDLAFRSVESRLARYLLTKHKESGAVPFTVCDSTERLATLLGTSRQTLSTIINRMEREHLIRRTGRRSYQVLDSETLTLTADDLSAG</sequence>
<evidence type="ECO:0000313" key="6">
    <source>
        <dbReference type="Proteomes" id="UP000294546"/>
    </source>
</evidence>
<name>A0A4V2PD38_9GAMM</name>
<dbReference type="PANTHER" id="PTHR24567">
    <property type="entry name" value="CRP FAMILY TRANSCRIPTIONAL REGULATORY PROTEIN"/>
    <property type="match status" value="1"/>
</dbReference>
<proteinExistence type="predicted"/>
<dbReference type="RefSeq" id="WP_132296421.1">
    <property type="nucleotide sequence ID" value="NZ_SMFU01000012.1"/>
</dbReference>
<organism evidence="5 6">
    <name type="scientific">Marinobacterium mangrovicola</name>
    <dbReference type="NCBI Taxonomy" id="1476959"/>
    <lineage>
        <taxon>Bacteria</taxon>
        <taxon>Pseudomonadati</taxon>
        <taxon>Pseudomonadota</taxon>
        <taxon>Gammaproteobacteria</taxon>
        <taxon>Oceanospirillales</taxon>
        <taxon>Oceanospirillaceae</taxon>
        <taxon>Marinobacterium</taxon>
    </lineage>
</organism>
<dbReference type="InterPro" id="IPR012318">
    <property type="entry name" value="HTH_CRP"/>
</dbReference>
<dbReference type="GO" id="GO:0003677">
    <property type="term" value="F:DNA binding"/>
    <property type="evidence" value="ECO:0007669"/>
    <property type="project" value="UniProtKB-KW"/>
</dbReference>
<dbReference type="Gene3D" id="1.10.10.10">
    <property type="entry name" value="Winged helix-like DNA-binding domain superfamily/Winged helix DNA-binding domain"/>
    <property type="match status" value="1"/>
</dbReference>
<dbReference type="InterPro" id="IPR050397">
    <property type="entry name" value="Env_Response_Regulators"/>
</dbReference>
<evidence type="ECO:0000313" key="5">
    <source>
        <dbReference type="EMBL" id="TCK03606.1"/>
    </source>
</evidence>
<comment type="caution">
    <text evidence="5">The sequence shown here is derived from an EMBL/GenBank/DDBJ whole genome shotgun (WGS) entry which is preliminary data.</text>
</comment>
<keyword evidence="2" id="KW-0238">DNA-binding</keyword>
<evidence type="ECO:0000259" key="4">
    <source>
        <dbReference type="PROSITE" id="PS51063"/>
    </source>
</evidence>